<protein>
    <submittedName>
        <fullName evidence="2">Tat pathway signal protein</fullName>
    </submittedName>
</protein>
<comment type="caution">
    <text evidence="2">The sequence shown here is derived from an EMBL/GenBank/DDBJ whole genome shotgun (WGS) entry which is preliminary data.</text>
</comment>
<evidence type="ECO:0000313" key="3">
    <source>
        <dbReference type="Proteomes" id="UP000223913"/>
    </source>
</evidence>
<dbReference type="RefSeq" id="WP_099151669.1">
    <property type="nucleotide sequence ID" value="NZ_PDUD01000023.1"/>
</dbReference>
<accession>A0A2D0N9C2</accession>
<dbReference type="OrthoDB" id="129242at2"/>
<dbReference type="EMBL" id="PDUD01000023">
    <property type="protein sequence ID" value="PHN05122.1"/>
    <property type="molecule type" value="Genomic_DNA"/>
</dbReference>
<evidence type="ECO:0000256" key="1">
    <source>
        <dbReference type="SAM" id="MobiDB-lite"/>
    </source>
</evidence>
<proteinExistence type="predicted"/>
<feature type="region of interest" description="Disordered" evidence="1">
    <location>
        <begin position="21"/>
        <end position="46"/>
    </location>
</feature>
<dbReference type="Pfam" id="PF13618">
    <property type="entry name" value="Gluconate_2-dh3"/>
    <property type="match status" value="1"/>
</dbReference>
<dbReference type="InterPro" id="IPR027056">
    <property type="entry name" value="Gluconate_2DH_su3"/>
</dbReference>
<reference evidence="2 3" key="1">
    <citation type="submission" date="2017-10" db="EMBL/GenBank/DDBJ databases">
        <title>The draft genome sequence of Lewinella nigricans NBRC 102662.</title>
        <authorList>
            <person name="Wang K."/>
        </authorList>
    </citation>
    <scope>NUCLEOTIDE SEQUENCE [LARGE SCALE GENOMIC DNA]</scope>
    <source>
        <strain evidence="2 3">NBRC 102662</strain>
    </source>
</reference>
<dbReference type="Proteomes" id="UP000223913">
    <property type="component" value="Unassembled WGS sequence"/>
</dbReference>
<dbReference type="AlphaFoldDB" id="A0A2D0N9C2"/>
<name>A0A2D0N9C2_FLAN2</name>
<sequence>MKRRDSLRTLLVGTVAGATLGSTTSCNTDPTTTPPTPETPPATGLYGRLPKEIERDQRIMAEIFLNEHELATIAVLCDIILPATDEAGSATDAEVPEFIDFIVKDMPYHQLPMRGGLMWLDIESNRRFNKTFITCTDAEQIEIVEDIAYPDEENKKPDMAPGIKFFSLIRNLTVTGYYTTRMGFDDLGYVGNRPNVWDGVPEEILADHDVELDAEWAAKCIDQSTRETIAEWDEKGNLLT</sequence>
<gene>
    <name evidence="2" type="ORF">CRP01_19055</name>
</gene>
<keyword evidence="3" id="KW-1185">Reference proteome</keyword>
<dbReference type="PROSITE" id="PS51257">
    <property type="entry name" value="PROKAR_LIPOPROTEIN"/>
    <property type="match status" value="1"/>
</dbReference>
<organism evidence="2 3">
    <name type="scientific">Flavilitoribacter nigricans (strain ATCC 23147 / DSM 23189 / NBRC 102662 / NCIMB 1420 / SS-2)</name>
    <name type="common">Lewinella nigricans</name>
    <dbReference type="NCBI Taxonomy" id="1122177"/>
    <lineage>
        <taxon>Bacteria</taxon>
        <taxon>Pseudomonadati</taxon>
        <taxon>Bacteroidota</taxon>
        <taxon>Saprospiria</taxon>
        <taxon>Saprospirales</taxon>
        <taxon>Lewinellaceae</taxon>
        <taxon>Flavilitoribacter</taxon>
    </lineage>
</organism>
<evidence type="ECO:0000313" key="2">
    <source>
        <dbReference type="EMBL" id="PHN05122.1"/>
    </source>
</evidence>